<dbReference type="GO" id="GO:0005524">
    <property type="term" value="F:ATP binding"/>
    <property type="evidence" value="ECO:0007669"/>
    <property type="project" value="UniProtKB-KW"/>
</dbReference>
<dbReference type="SUPFAM" id="SSF56112">
    <property type="entry name" value="Protein kinase-like (PK-like)"/>
    <property type="match status" value="1"/>
</dbReference>
<comment type="caution">
    <text evidence="7">The sequence shown here is derived from an EMBL/GenBank/DDBJ whole genome shotgun (WGS) entry which is preliminary data.</text>
</comment>
<dbReference type="InterPro" id="IPR008271">
    <property type="entry name" value="Ser/Thr_kinase_AS"/>
</dbReference>
<gene>
    <name evidence="7" type="ORF">E1292_50075</name>
</gene>
<evidence type="ECO:0000313" key="7">
    <source>
        <dbReference type="EMBL" id="TDC83051.1"/>
    </source>
</evidence>
<keyword evidence="4" id="KW-0067">ATP-binding</keyword>
<dbReference type="Gene3D" id="1.10.510.10">
    <property type="entry name" value="Transferase(Phosphotransferase) domain 1"/>
    <property type="match status" value="1"/>
</dbReference>
<keyword evidence="3 7" id="KW-0418">Kinase</keyword>
<dbReference type="GO" id="GO:0004674">
    <property type="term" value="F:protein serine/threonine kinase activity"/>
    <property type="evidence" value="ECO:0007669"/>
    <property type="project" value="UniProtKB-KW"/>
</dbReference>
<feature type="region of interest" description="Disordered" evidence="5">
    <location>
        <begin position="260"/>
        <end position="347"/>
    </location>
</feature>
<dbReference type="InterPro" id="IPR000719">
    <property type="entry name" value="Prot_kinase_dom"/>
</dbReference>
<dbReference type="EMBL" id="SMKO01000376">
    <property type="protein sequence ID" value="TDC83051.1"/>
    <property type="molecule type" value="Genomic_DNA"/>
</dbReference>
<evidence type="ECO:0000256" key="4">
    <source>
        <dbReference type="ARBA" id="ARBA00022840"/>
    </source>
</evidence>
<dbReference type="PROSITE" id="PS00108">
    <property type="entry name" value="PROTEIN_KINASE_ST"/>
    <property type="match status" value="1"/>
</dbReference>
<dbReference type="Pfam" id="PF00069">
    <property type="entry name" value="Pkinase"/>
    <property type="match status" value="1"/>
</dbReference>
<name>A0A4R4TX07_9ACTN</name>
<reference evidence="7 8" key="1">
    <citation type="submission" date="2019-03" db="EMBL/GenBank/DDBJ databases">
        <title>Draft genome sequences of novel Actinobacteria.</title>
        <authorList>
            <person name="Sahin N."/>
            <person name="Ay H."/>
            <person name="Saygin H."/>
        </authorList>
    </citation>
    <scope>NUCLEOTIDE SEQUENCE [LARGE SCALE GENOMIC DNA]</scope>
    <source>
        <strain evidence="7 8">KC310</strain>
    </source>
</reference>
<proteinExistence type="predicted"/>
<evidence type="ECO:0000256" key="3">
    <source>
        <dbReference type="ARBA" id="ARBA00022777"/>
    </source>
</evidence>
<evidence type="ECO:0000256" key="2">
    <source>
        <dbReference type="ARBA" id="ARBA00022741"/>
    </source>
</evidence>
<evidence type="ECO:0000259" key="6">
    <source>
        <dbReference type="PROSITE" id="PS50011"/>
    </source>
</evidence>
<keyword evidence="2" id="KW-0547">Nucleotide-binding</keyword>
<dbReference type="PROSITE" id="PS50011">
    <property type="entry name" value="PROTEIN_KINASE_DOM"/>
    <property type="match status" value="1"/>
</dbReference>
<organism evidence="7 8">
    <name type="scientific">Nonomuraea deserti</name>
    <dbReference type="NCBI Taxonomy" id="1848322"/>
    <lineage>
        <taxon>Bacteria</taxon>
        <taxon>Bacillati</taxon>
        <taxon>Actinomycetota</taxon>
        <taxon>Actinomycetes</taxon>
        <taxon>Streptosporangiales</taxon>
        <taxon>Streptosporangiaceae</taxon>
        <taxon>Nonomuraea</taxon>
    </lineage>
</organism>
<feature type="non-terminal residue" evidence="7">
    <location>
        <position position="347"/>
    </location>
</feature>
<evidence type="ECO:0000313" key="8">
    <source>
        <dbReference type="Proteomes" id="UP000295258"/>
    </source>
</evidence>
<dbReference type="Gene3D" id="3.30.200.20">
    <property type="entry name" value="Phosphorylase Kinase, domain 1"/>
    <property type="match status" value="1"/>
</dbReference>
<dbReference type="PANTHER" id="PTHR43289">
    <property type="entry name" value="MITOGEN-ACTIVATED PROTEIN KINASE KINASE KINASE 20-RELATED"/>
    <property type="match status" value="1"/>
</dbReference>
<dbReference type="CDD" id="cd14014">
    <property type="entry name" value="STKc_PknB_like"/>
    <property type="match status" value="1"/>
</dbReference>
<keyword evidence="8" id="KW-1185">Reference proteome</keyword>
<feature type="compositionally biased region" description="Low complexity" evidence="5">
    <location>
        <begin position="260"/>
        <end position="298"/>
    </location>
</feature>
<feature type="compositionally biased region" description="Gly residues" evidence="5">
    <location>
        <begin position="325"/>
        <end position="347"/>
    </location>
</feature>
<protein>
    <submittedName>
        <fullName evidence="7">Serine/threonine protein kinase</fullName>
    </submittedName>
</protein>
<dbReference type="AlphaFoldDB" id="A0A4R4TX07"/>
<evidence type="ECO:0000256" key="5">
    <source>
        <dbReference type="SAM" id="MobiDB-lite"/>
    </source>
</evidence>
<sequence>MAVDPLRPGDPEAVGEFRIVGRLGQGGQGIVYLGESPDSGQAAVKVMTGGIDRSFARELAAARMVDEFCTARVLVADLDHDPPYVAAEYIDGPALATAGPVRGAALTRLAIGTVTALAAIHRAGVVHRDFKPGNVLLGPDGPRVIDFGIARLVDATATKGASSGTPPYMSPEQLSGDTVGPAADLFAWGSTMTFAATGEPPFGRDTFAAVAYRILHGEPALGGLPDPLRGIVARCLAKDPAARPSARTVLLELLGEPPDLPGASAAPAPASRAPAGSDGTPGGHAPADSAAGALASQGRATAGDQAREAGPAGDQAREAGPAGDRAGGAGAGGDRIGGAGAGGRVGG</sequence>
<keyword evidence="7" id="KW-0723">Serine/threonine-protein kinase</keyword>
<feature type="domain" description="Protein kinase" evidence="6">
    <location>
        <begin position="17"/>
        <end position="254"/>
    </location>
</feature>
<keyword evidence="1" id="KW-0808">Transferase</keyword>
<accession>A0A4R4TX07</accession>
<dbReference type="Proteomes" id="UP000295258">
    <property type="component" value="Unassembled WGS sequence"/>
</dbReference>
<dbReference type="InterPro" id="IPR011009">
    <property type="entry name" value="Kinase-like_dom_sf"/>
</dbReference>
<evidence type="ECO:0000256" key="1">
    <source>
        <dbReference type="ARBA" id="ARBA00022679"/>
    </source>
</evidence>
<dbReference type="RefSeq" id="WP_132606825.1">
    <property type="nucleotide sequence ID" value="NZ_SMKO01000376.1"/>
</dbReference>
<dbReference type="PANTHER" id="PTHR43289:SF34">
    <property type="entry name" value="SERINE_THREONINE-PROTEIN KINASE YBDM-RELATED"/>
    <property type="match status" value="1"/>
</dbReference>